<dbReference type="InterPro" id="IPR003343">
    <property type="entry name" value="Big_2"/>
</dbReference>
<dbReference type="EMBL" id="AJWY01003382">
    <property type="protein sequence ID" value="EKC75505.1"/>
    <property type="molecule type" value="Genomic_DNA"/>
</dbReference>
<dbReference type="Pfam" id="PF02368">
    <property type="entry name" value="Big_2"/>
    <property type="match status" value="1"/>
</dbReference>
<sequence length="131" mass="14006">LNATVTPDDATDQNLVWSSSDSSVAEVRGGIVAAKAPGTATITVKSSVWTDVKAQCQITVTDEVGADVPMSEFLLNTSSVTMLPDTTYTNVRLYGYSPFYATDLTLEWTSSDESVVTVEPNGEGDQLTQYV</sequence>
<reference evidence="2" key="1">
    <citation type="journal article" date="2013" name="Environ. Microbiol.">
        <title>Microbiota from the distal guts of lean and obese adolescents exhibit partial functional redundancy besides clear differences in community structure.</title>
        <authorList>
            <person name="Ferrer M."/>
            <person name="Ruiz A."/>
            <person name="Lanza F."/>
            <person name="Haange S.B."/>
            <person name="Oberbach A."/>
            <person name="Till H."/>
            <person name="Bargiela R."/>
            <person name="Campoy C."/>
            <person name="Segura M.T."/>
            <person name="Richter M."/>
            <person name="von Bergen M."/>
            <person name="Seifert J."/>
            <person name="Suarez A."/>
        </authorList>
    </citation>
    <scope>NUCLEOTIDE SEQUENCE</scope>
</reference>
<name>K1UBB9_9ZZZZ</name>
<dbReference type="AlphaFoldDB" id="K1UBB9"/>
<comment type="caution">
    <text evidence="2">The sequence shown here is derived from an EMBL/GenBank/DDBJ whole genome shotgun (WGS) entry which is preliminary data.</text>
</comment>
<proteinExistence type="predicted"/>
<evidence type="ECO:0000259" key="1">
    <source>
        <dbReference type="Pfam" id="PF02368"/>
    </source>
</evidence>
<feature type="domain" description="BIG2" evidence="1">
    <location>
        <begin position="1"/>
        <end position="47"/>
    </location>
</feature>
<accession>K1UBB9</accession>
<dbReference type="SUPFAM" id="SSF49373">
    <property type="entry name" value="Invasin/intimin cell-adhesion fragments"/>
    <property type="match status" value="2"/>
</dbReference>
<organism evidence="2">
    <name type="scientific">human gut metagenome</name>
    <dbReference type="NCBI Taxonomy" id="408170"/>
    <lineage>
        <taxon>unclassified sequences</taxon>
        <taxon>metagenomes</taxon>
        <taxon>organismal metagenomes</taxon>
    </lineage>
</organism>
<evidence type="ECO:0000313" key="2">
    <source>
        <dbReference type="EMBL" id="EKC75505.1"/>
    </source>
</evidence>
<dbReference type="Gene3D" id="2.60.40.1080">
    <property type="match status" value="2"/>
</dbReference>
<protein>
    <submittedName>
        <fullName evidence="2">Cell adhesion domain-containing protein</fullName>
    </submittedName>
</protein>
<gene>
    <name evidence="2" type="ORF">LEA_05168</name>
</gene>
<dbReference type="InterPro" id="IPR008964">
    <property type="entry name" value="Invasin/intimin_cell_adhesion"/>
</dbReference>
<feature type="non-terminal residue" evidence="2">
    <location>
        <position position="1"/>
    </location>
</feature>